<proteinExistence type="predicted"/>
<dbReference type="RefSeq" id="WP_096778808.1">
    <property type="nucleotide sequence ID" value="NZ_CP012621.1"/>
</dbReference>
<evidence type="ECO:0000259" key="1">
    <source>
        <dbReference type="PROSITE" id="PS50035"/>
    </source>
</evidence>
<dbReference type="PROSITE" id="PS50035">
    <property type="entry name" value="PLD"/>
    <property type="match status" value="1"/>
</dbReference>
<dbReference type="PANTHER" id="PTHR47396">
    <property type="entry name" value="TYPE I RESTRICTION ENZYME ECOKI R PROTEIN"/>
    <property type="match status" value="1"/>
</dbReference>
<feature type="domain" description="Helicase C-terminal" evidence="3">
    <location>
        <begin position="550"/>
        <end position="699"/>
    </location>
</feature>
<evidence type="ECO:0000313" key="4">
    <source>
        <dbReference type="EMBL" id="ATG73472.1"/>
    </source>
</evidence>
<dbReference type="Gene3D" id="3.40.50.300">
    <property type="entry name" value="P-loop containing nucleotide triphosphate hydrolases"/>
    <property type="match status" value="2"/>
</dbReference>
<dbReference type="Pfam" id="PF11907">
    <property type="entry name" value="DUF3427"/>
    <property type="match status" value="1"/>
</dbReference>
<dbReference type="EMBL" id="CP012621">
    <property type="protein sequence ID" value="ATG73472.1"/>
    <property type="molecule type" value="Genomic_DNA"/>
</dbReference>
<dbReference type="GO" id="GO:0003677">
    <property type="term" value="F:DNA binding"/>
    <property type="evidence" value="ECO:0007669"/>
    <property type="project" value="InterPro"/>
</dbReference>
<dbReference type="Gene3D" id="3.30.870.10">
    <property type="entry name" value="Endonuclease Chain A"/>
    <property type="match status" value="1"/>
</dbReference>
<keyword evidence="4" id="KW-0547">Nucleotide-binding</keyword>
<dbReference type="InterPro" id="IPR006935">
    <property type="entry name" value="Helicase/UvrB_N"/>
</dbReference>
<dbReference type="GO" id="GO:0005524">
    <property type="term" value="F:ATP binding"/>
    <property type="evidence" value="ECO:0007669"/>
    <property type="project" value="InterPro"/>
</dbReference>
<dbReference type="SMART" id="SM00487">
    <property type="entry name" value="DEXDc"/>
    <property type="match status" value="1"/>
</dbReference>
<dbReference type="AlphaFoldDB" id="A0A291HMZ2"/>
<dbReference type="Pfam" id="PF00271">
    <property type="entry name" value="Helicase_C"/>
    <property type="match status" value="1"/>
</dbReference>
<dbReference type="PROSITE" id="PS51194">
    <property type="entry name" value="HELICASE_CTER"/>
    <property type="match status" value="1"/>
</dbReference>
<evidence type="ECO:0000259" key="3">
    <source>
        <dbReference type="PROSITE" id="PS51194"/>
    </source>
</evidence>
<dbReference type="REBASE" id="221734">
    <property type="entry name" value="ZdeF131ORF5980P"/>
</dbReference>
<dbReference type="InterPro" id="IPR001736">
    <property type="entry name" value="PLipase_D/transphosphatidylase"/>
</dbReference>
<keyword evidence="4" id="KW-0378">Hydrolase</keyword>
<dbReference type="CDD" id="cd18032">
    <property type="entry name" value="DEXHc_RE_I_III_res"/>
    <property type="match status" value="1"/>
</dbReference>
<organism evidence="4 5">
    <name type="scientific">Zobellella denitrificans</name>
    <dbReference type="NCBI Taxonomy" id="347534"/>
    <lineage>
        <taxon>Bacteria</taxon>
        <taxon>Pseudomonadati</taxon>
        <taxon>Pseudomonadota</taxon>
        <taxon>Gammaproteobacteria</taxon>
        <taxon>Aeromonadales</taxon>
        <taxon>Aeromonadaceae</taxon>
        <taxon>Zobellella</taxon>
    </lineage>
</organism>
<keyword evidence="5" id="KW-1185">Reference proteome</keyword>
<dbReference type="InterPro" id="IPR014001">
    <property type="entry name" value="Helicase_ATP-bd"/>
</dbReference>
<dbReference type="GO" id="GO:0016787">
    <property type="term" value="F:hydrolase activity"/>
    <property type="evidence" value="ECO:0007669"/>
    <property type="project" value="InterPro"/>
</dbReference>
<feature type="domain" description="Helicase ATP-binding" evidence="2">
    <location>
        <begin position="332"/>
        <end position="488"/>
    </location>
</feature>
<dbReference type="GO" id="GO:0006793">
    <property type="term" value="P:phosphorus metabolic process"/>
    <property type="evidence" value="ECO:0007669"/>
    <property type="project" value="UniProtKB-ARBA"/>
</dbReference>
<dbReference type="InterPro" id="IPR027417">
    <property type="entry name" value="P-loop_NTPase"/>
</dbReference>
<accession>A0A291HMZ2</accession>
<dbReference type="PANTHER" id="PTHR47396:SF1">
    <property type="entry name" value="ATP-DEPENDENT HELICASE IRC3-RELATED"/>
    <property type="match status" value="1"/>
</dbReference>
<name>A0A291HMZ2_9GAMM</name>
<keyword evidence="4" id="KW-0347">Helicase</keyword>
<gene>
    <name evidence="4" type="ORF">AN401_05980</name>
</gene>
<protein>
    <submittedName>
        <fullName evidence="4">ATP-dependent helicase</fullName>
    </submittedName>
</protein>
<feature type="domain" description="PLD phosphodiesterase" evidence="1">
    <location>
        <begin position="215"/>
        <end position="246"/>
    </location>
</feature>
<dbReference type="Pfam" id="PF04851">
    <property type="entry name" value="ResIII"/>
    <property type="match status" value="1"/>
</dbReference>
<keyword evidence="4" id="KW-0067">ATP-binding</keyword>
<evidence type="ECO:0000313" key="5">
    <source>
        <dbReference type="Proteomes" id="UP000217763"/>
    </source>
</evidence>
<dbReference type="SMART" id="SM00490">
    <property type="entry name" value="HELICc"/>
    <property type="match status" value="1"/>
</dbReference>
<dbReference type="InterPro" id="IPR050742">
    <property type="entry name" value="Helicase_Restrict-Modif_Enz"/>
</dbReference>
<dbReference type="Proteomes" id="UP000217763">
    <property type="component" value="Chromosome"/>
</dbReference>
<dbReference type="KEGG" id="zdf:AN401_05980"/>
<evidence type="ECO:0000259" key="2">
    <source>
        <dbReference type="PROSITE" id="PS51192"/>
    </source>
</evidence>
<reference evidence="5" key="1">
    <citation type="submission" date="2015-09" db="EMBL/GenBank/DDBJ databases">
        <authorList>
            <person name="Shao Z."/>
            <person name="Wang L."/>
        </authorList>
    </citation>
    <scope>NUCLEOTIDE SEQUENCE [LARGE SCALE GENOMIC DNA]</scope>
    <source>
        <strain evidence="5">F13-1</strain>
    </source>
</reference>
<dbReference type="GO" id="GO:0004386">
    <property type="term" value="F:helicase activity"/>
    <property type="evidence" value="ECO:0007669"/>
    <property type="project" value="UniProtKB-KW"/>
</dbReference>
<dbReference type="SUPFAM" id="SSF56024">
    <property type="entry name" value="Phospholipase D/nuclease"/>
    <property type="match status" value="1"/>
</dbReference>
<dbReference type="InterPro" id="IPR001650">
    <property type="entry name" value="Helicase_C-like"/>
</dbReference>
<dbReference type="SUPFAM" id="SSF52540">
    <property type="entry name" value="P-loop containing nucleoside triphosphate hydrolases"/>
    <property type="match status" value="1"/>
</dbReference>
<sequence>MKTPLAQGLYDLLTTQGTEAALERSGLCAEPEALNPAVSHERLAAALAEQLSQLLAGVAGDKEAKVTAQAELINDILQYSRQRLNQNEAPDLLCTPPRVLRSLYPAQRKPELPAIGLAQPWLFTAGKGSPALLHELTAELASCNSVDILVSFITVSGVRKIIEVLKRITSTDAGGASQARIRVLTTTYVGATEQKALDMLARLPHCDVRVSLDGRRTRLHAKAWIFERDTGFGSAYVGSANLSGAALMGGLEWTVKFTEKGQNLLFQRAQANFETLWEDGEFQPYNPDDPTHRAELAKALKRESGRDLIATPTFFDIQPKPFQLDILEQLDNERQHGRTRNLLVAATGTGKTVMAAFDYHRLARKQGGLPRLLFIAHRKELLLQALRTFRLVLREPEFGDLFTGEHQPTQDQHLFATIQSLNTRKLVTPQSAAYWQMVIVDECHHIEANRFDTLLSTLKPACLLGLTATPERADGKNILRHFDNRPDGSPAAQLRLWQALDLQLLAPFEYYACDDDTDYRDIPWQQANELKALDTLLTGNQVRAAAVIRAWQQLVDDPRRGKTLVFCVSITHAEFMAEQFAQAGILARVISGKSSAQERRDLPRQLERGEIHALVTVDLYNEGVDLPFVDTLLLLRPTQSATLFQQQIGRGLRLFEGKESCLILDFVGQHKEGFRFDLLYGAITGLSRREVVDCIENGFGRLPSGCHLQLQKQVREHILSSLKRALNQSWRRLQQELHAYVSLTGNRRVTLGDFLHEQQLELDDIYRGGSNSGWTNLQRDAGLLPGEAAPEERYFSRRLGSLLHLDDPEQLQLLGQVAEQRARYVIDDEQQRQRLQMLAYQIDGQQSQTSSAQAFLERLAQAPAVCDELAQLSRYLDARTQHQYPPLPGLEHTPLKLHAAYHSREILTAVGFLTAETRTPFQAGVLTLKERKTELLFVTLDKSTALHEGVAYHDYAISQSLFHWQSQNSAGPHTPAGRRYIDSGHNGWHFQLFVRIDKNASYRACGPVRFVRSHGSKPMNITWQLEHQLPVRLFREFSVLKG</sequence>
<dbReference type="CDD" id="cd18799">
    <property type="entry name" value="SF2_C_EcoAI-like"/>
    <property type="match status" value="1"/>
</dbReference>
<dbReference type="PROSITE" id="PS51192">
    <property type="entry name" value="HELICASE_ATP_BIND_1"/>
    <property type="match status" value="1"/>
</dbReference>
<dbReference type="InterPro" id="IPR021835">
    <property type="entry name" value="DUF3427"/>
</dbReference>
<dbReference type="GO" id="GO:0005829">
    <property type="term" value="C:cytosol"/>
    <property type="evidence" value="ECO:0007669"/>
    <property type="project" value="TreeGrafter"/>
</dbReference>